<dbReference type="UniPathway" id="UPA00242"/>
<reference evidence="9 10" key="1">
    <citation type="submission" date="2020-08" db="EMBL/GenBank/DDBJ databases">
        <title>Genomic Encyclopedia of Type Strains, Phase IV (KMG-IV): sequencing the most valuable type-strain genomes for metagenomic binning, comparative biology and taxonomic classification.</title>
        <authorList>
            <person name="Goeker M."/>
        </authorList>
    </citation>
    <scope>NUCLEOTIDE SEQUENCE [LARGE SCALE GENOMIC DNA]</scope>
    <source>
        <strain evidence="9 10">DSM 25024</strain>
    </source>
</reference>
<dbReference type="InterPro" id="IPR011013">
    <property type="entry name" value="Gal_mutarotase_sf_dom"/>
</dbReference>
<dbReference type="PIRSF" id="PIRSF005096">
    <property type="entry name" value="GALM"/>
    <property type="match status" value="1"/>
</dbReference>
<comment type="pathway">
    <text evidence="1 5">Carbohydrate metabolism; hexose metabolism.</text>
</comment>
<name>A0A7W6BTU5_9HYPH</name>
<dbReference type="CDD" id="cd09019">
    <property type="entry name" value="galactose_mutarotase_like"/>
    <property type="match status" value="1"/>
</dbReference>
<dbReference type="InterPro" id="IPR014718">
    <property type="entry name" value="GH-type_carb-bd"/>
</dbReference>
<comment type="catalytic activity">
    <reaction evidence="5">
        <text>alpha-D-glucose = beta-D-glucose</text>
        <dbReference type="Rhea" id="RHEA:10264"/>
        <dbReference type="ChEBI" id="CHEBI:15903"/>
        <dbReference type="ChEBI" id="CHEBI:17925"/>
        <dbReference type="EC" id="5.1.3.3"/>
    </reaction>
</comment>
<dbReference type="Pfam" id="PF01263">
    <property type="entry name" value="Aldose_epim"/>
    <property type="match status" value="1"/>
</dbReference>
<evidence type="ECO:0000313" key="10">
    <source>
        <dbReference type="Proteomes" id="UP000531216"/>
    </source>
</evidence>
<dbReference type="PANTHER" id="PTHR10091">
    <property type="entry name" value="ALDOSE-1-EPIMERASE"/>
    <property type="match status" value="1"/>
</dbReference>
<evidence type="ECO:0000256" key="6">
    <source>
        <dbReference type="PIRSR" id="PIRSR005096-1"/>
    </source>
</evidence>
<comment type="caution">
    <text evidence="9">The sequence shown here is derived from an EMBL/GenBank/DDBJ whole genome shotgun (WGS) entry which is preliminary data.</text>
</comment>
<dbReference type="PANTHER" id="PTHR10091:SF0">
    <property type="entry name" value="GALACTOSE MUTAROTASE"/>
    <property type="match status" value="1"/>
</dbReference>
<dbReference type="OrthoDB" id="9779408at2"/>
<feature type="active site" description="Proton donor" evidence="6">
    <location>
        <position position="182"/>
    </location>
</feature>
<proteinExistence type="inferred from homology"/>
<feature type="binding site" evidence="7">
    <location>
        <position position="255"/>
    </location>
    <ligand>
        <name>beta-D-galactose</name>
        <dbReference type="ChEBI" id="CHEBI:27667"/>
    </ligand>
</feature>
<dbReference type="GO" id="GO:0005737">
    <property type="term" value="C:cytoplasm"/>
    <property type="evidence" value="ECO:0007669"/>
    <property type="project" value="TreeGrafter"/>
</dbReference>
<keyword evidence="4 5" id="KW-0119">Carbohydrate metabolism</keyword>
<dbReference type="InterPro" id="IPR015443">
    <property type="entry name" value="Aldose_1-epimerase"/>
</dbReference>
<dbReference type="NCBIfam" id="NF008277">
    <property type="entry name" value="PRK11055.1"/>
    <property type="match status" value="1"/>
</dbReference>
<dbReference type="Gene3D" id="2.70.98.10">
    <property type="match status" value="1"/>
</dbReference>
<evidence type="ECO:0000256" key="2">
    <source>
        <dbReference type="ARBA" id="ARBA00006206"/>
    </source>
</evidence>
<dbReference type="GO" id="GO:0006006">
    <property type="term" value="P:glucose metabolic process"/>
    <property type="evidence" value="ECO:0007669"/>
    <property type="project" value="TreeGrafter"/>
</dbReference>
<dbReference type="RefSeq" id="WP_090964055.1">
    <property type="nucleotide sequence ID" value="NZ_FOOA01000011.1"/>
</dbReference>
<keyword evidence="3 5" id="KW-0413">Isomerase</keyword>
<evidence type="ECO:0000256" key="5">
    <source>
        <dbReference type="PIRNR" id="PIRNR005096"/>
    </source>
</evidence>
<evidence type="ECO:0000256" key="3">
    <source>
        <dbReference type="ARBA" id="ARBA00023235"/>
    </source>
</evidence>
<dbReference type="GO" id="GO:0030246">
    <property type="term" value="F:carbohydrate binding"/>
    <property type="evidence" value="ECO:0007669"/>
    <property type="project" value="InterPro"/>
</dbReference>
<dbReference type="EMBL" id="JACIDO010000002">
    <property type="protein sequence ID" value="MBB3934963.1"/>
    <property type="molecule type" value="Genomic_DNA"/>
</dbReference>
<evidence type="ECO:0000256" key="7">
    <source>
        <dbReference type="PIRSR" id="PIRSR005096-2"/>
    </source>
</evidence>
<feature type="binding site" evidence="8">
    <location>
        <begin position="83"/>
        <end position="84"/>
    </location>
    <ligand>
        <name>beta-D-galactose</name>
        <dbReference type="ChEBI" id="CHEBI:27667"/>
    </ligand>
</feature>
<accession>A0A7W6BTU5</accession>
<dbReference type="GO" id="GO:0033499">
    <property type="term" value="P:galactose catabolic process via UDP-galactose, Leloir pathway"/>
    <property type="evidence" value="ECO:0007669"/>
    <property type="project" value="TreeGrafter"/>
</dbReference>
<organism evidence="9 10">
    <name type="scientific">Aureimonas phyllosphaerae</name>
    <dbReference type="NCBI Taxonomy" id="1166078"/>
    <lineage>
        <taxon>Bacteria</taxon>
        <taxon>Pseudomonadati</taxon>
        <taxon>Pseudomonadota</taxon>
        <taxon>Alphaproteobacteria</taxon>
        <taxon>Hyphomicrobiales</taxon>
        <taxon>Aurantimonadaceae</taxon>
        <taxon>Aureimonas</taxon>
    </lineage>
</organism>
<gene>
    <name evidence="9" type="ORF">GGR05_001091</name>
</gene>
<dbReference type="AlphaFoldDB" id="A0A7W6BTU5"/>
<evidence type="ECO:0000256" key="1">
    <source>
        <dbReference type="ARBA" id="ARBA00005028"/>
    </source>
</evidence>
<dbReference type="SUPFAM" id="SSF74650">
    <property type="entry name" value="Galactose mutarotase-like"/>
    <property type="match status" value="1"/>
</dbReference>
<feature type="active site" description="Proton acceptor" evidence="6">
    <location>
        <position position="321"/>
    </location>
</feature>
<keyword evidence="10" id="KW-1185">Reference proteome</keyword>
<evidence type="ECO:0000313" key="9">
    <source>
        <dbReference type="EMBL" id="MBB3934963.1"/>
    </source>
</evidence>
<comment type="similarity">
    <text evidence="2 5">Belongs to the aldose epimerase family.</text>
</comment>
<protein>
    <recommendedName>
        <fullName evidence="5">Aldose 1-epimerase</fullName>
        <ecNumber evidence="5">5.1.3.3</ecNumber>
    </recommendedName>
</protein>
<dbReference type="GO" id="GO:0004034">
    <property type="term" value="F:aldose 1-epimerase activity"/>
    <property type="evidence" value="ECO:0007669"/>
    <property type="project" value="UniProtKB-EC"/>
</dbReference>
<dbReference type="EC" id="5.1.3.3" evidence="5"/>
<dbReference type="InterPro" id="IPR047215">
    <property type="entry name" value="Galactose_mutarotase-like"/>
</dbReference>
<dbReference type="Proteomes" id="UP000531216">
    <property type="component" value="Unassembled WGS sequence"/>
</dbReference>
<dbReference type="InterPro" id="IPR008183">
    <property type="entry name" value="Aldose_1/G6P_1-epimerase"/>
</dbReference>
<evidence type="ECO:0000256" key="4">
    <source>
        <dbReference type="ARBA" id="ARBA00023277"/>
    </source>
</evidence>
<evidence type="ECO:0000256" key="8">
    <source>
        <dbReference type="PIRSR" id="PIRSR005096-3"/>
    </source>
</evidence>
<sequence>MTTRATLERRDFGLLPDGRRVELVCLRAAGIEARVMTYGATLQALLVPDRDGRIEDVVLGHDDLGGYVETRSFYGATIGRYANRIARGTFQIDGKTFSVPANDGDNALHGGAEGFDRHLWDIAETGEGAEPFVRFTRTSPDGEGGFPGELATSVTYRLRAGELEIEFEARADRTTVVNLTNHAFFNLGGTERLTDILGHELTIEADEFLPVGNGAIPLGARAPVEGTAFDFRTPHPIGERIRAPEEQIRQGRGYDHNWCIRGASNGEPRLAATVRNPANGLAMQLLTDQPGVQFYSGNFLDGTSVGKNGLVHRMGDALCLEPQRYPDSPNRPDYPSARLEPGATYRHRSTYRFTHA</sequence>